<dbReference type="InterPro" id="IPR039525">
    <property type="entry name" value="RNF126-like_zinc-ribbon"/>
</dbReference>
<feature type="region of interest" description="Disordered" evidence="9">
    <location>
        <begin position="98"/>
        <end position="134"/>
    </location>
</feature>
<dbReference type="CDD" id="cd16667">
    <property type="entry name" value="RING-H2_RNF126-like"/>
    <property type="match status" value="1"/>
</dbReference>
<evidence type="ECO:0000256" key="1">
    <source>
        <dbReference type="ARBA" id="ARBA00000900"/>
    </source>
</evidence>
<dbReference type="PANTHER" id="PTHR15710">
    <property type="entry name" value="E3 UBIQUITIN-PROTEIN LIGASE PRAJA"/>
    <property type="match status" value="1"/>
</dbReference>
<dbReference type="InterPro" id="IPR013083">
    <property type="entry name" value="Znf_RING/FYVE/PHD"/>
</dbReference>
<dbReference type="EnsemblPlants" id="Kaladp0008s0353.1.v1.1">
    <property type="protein sequence ID" value="Kaladp0008s0353.1.v1.1.CDS.1"/>
    <property type="gene ID" value="Kaladp0008s0353.v1.1"/>
</dbReference>
<dbReference type="SUPFAM" id="SSF57850">
    <property type="entry name" value="RING/U-box"/>
    <property type="match status" value="1"/>
</dbReference>
<evidence type="ECO:0000256" key="4">
    <source>
        <dbReference type="ARBA" id="ARBA00022723"/>
    </source>
</evidence>
<organism evidence="11 12">
    <name type="scientific">Kalanchoe fedtschenkoi</name>
    <name type="common">Lavender scallops</name>
    <name type="synonym">South American air plant</name>
    <dbReference type="NCBI Taxonomy" id="63787"/>
    <lineage>
        <taxon>Eukaryota</taxon>
        <taxon>Viridiplantae</taxon>
        <taxon>Streptophyta</taxon>
        <taxon>Embryophyta</taxon>
        <taxon>Tracheophyta</taxon>
        <taxon>Spermatophyta</taxon>
        <taxon>Magnoliopsida</taxon>
        <taxon>eudicotyledons</taxon>
        <taxon>Gunneridae</taxon>
        <taxon>Pentapetalae</taxon>
        <taxon>Saxifragales</taxon>
        <taxon>Crassulaceae</taxon>
        <taxon>Kalanchoe</taxon>
    </lineage>
</organism>
<dbReference type="Gramene" id="Kaladp0008s0353.2.v1.1">
    <property type="protein sequence ID" value="Kaladp0008s0353.2.v1.1.CDS.1"/>
    <property type="gene ID" value="Kaladp0008s0353.v1.1"/>
</dbReference>
<keyword evidence="4" id="KW-0479">Metal-binding</keyword>
<feature type="compositionally biased region" description="Low complexity" evidence="9">
    <location>
        <begin position="283"/>
        <end position="298"/>
    </location>
</feature>
<feature type="domain" description="RING-type" evidence="10">
    <location>
        <begin position="188"/>
        <end position="229"/>
    </location>
</feature>
<dbReference type="PANTHER" id="PTHR15710:SF34">
    <property type="entry name" value="E3 UBIQUITIN-PROTEIN LIGASE RHC1A-RELATED"/>
    <property type="match status" value="1"/>
</dbReference>
<keyword evidence="5 8" id="KW-0863">Zinc-finger</keyword>
<accession>A0A7N0RDP4</accession>
<sequence>MSSAEDTHWCHQCQSAVHIQEEQTCCPYCNSGFVEELGGLELGPQDFSGLIAEEDGEFAELFENLYAFTQRNNPDQTLGLLSAFMDFMRNRREELATDIERGRRSSNFELDDPESHSPLPNRGRSRILGDPQRRGNVNDLLSGMGLDEFFGQLMMNDRHGPPPASRTSIDAMPTISISQTHLLSEPQCPVCQDTFELGSEARLMPCSHVYHSDCIVPWLSRHNTCPVCRQELPQTLRGSRSSHISSGLSRNYNRGSGVPIHGRRSAPSSAPAVYALSSRRRQSPQGGSNYNDSGGNNSTTINEYHEMNYSGWPFDY</sequence>
<evidence type="ECO:0000313" key="12">
    <source>
        <dbReference type="Proteomes" id="UP000594263"/>
    </source>
</evidence>
<dbReference type="GO" id="GO:0061630">
    <property type="term" value="F:ubiquitin protein ligase activity"/>
    <property type="evidence" value="ECO:0007669"/>
    <property type="project" value="UniProtKB-EC"/>
</dbReference>
<evidence type="ECO:0000256" key="3">
    <source>
        <dbReference type="ARBA" id="ARBA00022679"/>
    </source>
</evidence>
<dbReference type="PROSITE" id="PS50089">
    <property type="entry name" value="ZF_RING_2"/>
    <property type="match status" value="1"/>
</dbReference>
<reference evidence="11" key="1">
    <citation type="submission" date="2021-01" db="UniProtKB">
        <authorList>
            <consortium name="EnsemblPlants"/>
        </authorList>
    </citation>
    <scope>IDENTIFICATION</scope>
</reference>
<dbReference type="EC" id="2.3.2.27" evidence="2"/>
<dbReference type="Gene3D" id="3.30.40.10">
    <property type="entry name" value="Zinc/RING finger domain, C3HC4 (zinc finger)"/>
    <property type="match status" value="1"/>
</dbReference>
<protein>
    <recommendedName>
        <fullName evidence="2">RING-type E3 ubiquitin transferase</fullName>
        <ecNumber evidence="2">2.3.2.27</ecNumber>
    </recommendedName>
</protein>
<dbReference type="AlphaFoldDB" id="A0A7N0RDP4"/>
<evidence type="ECO:0000259" key="10">
    <source>
        <dbReference type="PROSITE" id="PS50089"/>
    </source>
</evidence>
<dbReference type="GO" id="GO:0005737">
    <property type="term" value="C:cytoplasm"/>
    <property type="evidence" value="ECO:0007669"/>
    <property type="project" value="TreeGrafter"/>
</dbReference>
<dbReference type="EnsemblPlants" id="Kaladp0008s0353.2.v1.1">
    <property type="protein sequence ID" value="Kaladp0008s0353.2.v1.1.CDS.1"/>
    <property type="gene ID" value="Kaladp0008s0353.v1.1"/>
</dbReference>
<name>A0A7N0RDP4_KALFE</name>
<evidence type="ECO:0000256" key="6">
    <source>
        <dbReference type="ARBA" id="ARBA00022786"/>
    </source>
</evidence>
<dbReference type="InterPro" id="IPR001841">
    <property type="entry name" value="Znf_RING"/>
</dbReference>
<evidence type="ECO:0000313" key="11">
    <source>
        <dbReference type="EnsemblPlants" id="Kaladp0008s0353.1.v1.1.CDS.1"/>
    </source>
</evidence>
<proteinExistence type="predicted"/>
<feature type="region of interest" description="Disordered" evidence="9">
    <location>
        <begin position="236"/>
        <end position="302"/>
    </location>
</feature>
<dbReference type="GO" id="GO:0016567">
    <property type="term" value="P:protein ubiquitination"/>
    <property type="evidence" value="ECO:0007669"/>
    <property type="project" value="TreeGrafter"/>
</dbReference>
<evidence type="ECO:0000256" key="5">
    <source>
        <dbReference type="ARBA" id="ARBA00022771"/>
    </source>
</evidence>
<evidence type="ECO:0000256" key="9">
    <source>
        <dbReference type="SAM" id="MobiDB-lite"/>
    </source>
</evidence>
<dbReference type="Proteomes" id="UP000594263">
    <property type="component" value="Unplaced"/>
</dbReference>
<feature type="compositionally biased region" description="Low complexity" evidence="9">
    <location>
        <begin position="236"/>
        <end position="250"/>
    </location>
</feature>
<dbReference type="SMART" id="SM00184">
    <property type="entry name" value="RING"/>
    <property type="match status" value="1"/>
</dbReference>
<evidence type="ECO:0000256" key="7">
    <source>
        <dbReference type="ARBA" id="ARBA00022833"/>
    </source>
</evidence>
<dbReference type="FunFam" id="3.30.40.10:FF:000022">
    <property type="entry name" value="E3 ubiquitin-protein ligase RING1-like"/>
    <property type="match status" value="1"/>
</dbReference>
<dbReference type="GO" id="GO:0008270">
    <property type="term" value="F:zinc ion binding"/>
    <property type="evidence" value="ECO:0007669"/>
    <property type="project" value="UniProtKB-KW"/>
</dbReference>
<dbReference type="Pfam" id="PF14369">
    <property type="entry name" value="Zn_ribbon_19"/>
    <property type="match status" value="1"/>
</dbReference>
<keyword evidence="6" id="KW-0833">Ubl conjugation pathway</keyword>
<keyword evidence="7" id="KW-0862">Zinc</keyword>
<dbReference type="Pfam" id="PF13639">
    <property type="entry name" value="zf-RING_2"/>
    <property type="match status" value="1"/>
</dbReference>
<keyword evidence="3" id="KW-0808">Transferase</keyword>
<evidence type="ECO:0000256" key="8">
    <source>
        <dbReference type="PROSITE-ProRule" id="PRU00175"/>
    </source>
</evidence>
<keyword evidence="12" id="KW-1185">Reference proteome</keyword>
<comment type="catalytic activity">
    <reaction evidence="1">
        <text>S-ubiquitinyl-[E2 ubiquitin-conjugating enzyme]-L-cysteine + [acceptor protein]-L-lysine = [E2 ubiquitin-conjugating enzyme]-L-cysteine + N(6)-ubiquitinyl-[acceptor protein]-L-lysine.</text>
        <dbReference type="EC" id="2.3.2.27"/>
    </reaction>
</comment>
<evidence type="ECO:0000256" key="2">
    <source>
        <dbReference type="ARBA" id="ARBA00012483"/>
    </source>
</evidence>
<dbReference type="Gramene" id="Kaladp0008s0353.1.v1.1">
    <property type="protein sequence ID" value="Kaladp0008s0353.1.v1.1.CDS.1"/>
    <property type="gene ID" value="Kaladp0008s0353.v1.1"/>
</dbReference>